<evidence type="ECO:0000313" key="2">
    <source>
        <dbReference type="EMBL" id="KAH6830188.1"/>
    </source>
</evidence>
<accession>A0AAD4JAF9</accession>
<evidence type="ECO:0000313" key="3">
    <source>
        <dbReference type="Proteomes" id="UP001190926"/>
    </source>
</evidence>
<dbReference type="Proteomes" id="UP001190926">
    <property type="component" value="Unassembled WGS sequence"/>
</dbReference>
<comment type="caution">
    <text evidence="2">The sequence shown here is derived from an EMBL/GenBank/DDBJ whole genome shotgun (WGS) entry which is preliminary data.</text>
</comment>
<reference evidence="2 3" key="1">
    <citation type="journal article" date="2021" name="Nat. Commun.">
        <title>Incipient diploidization of the medicinal plant Perilla within 10,000 years.</title>
        <authorList>
            <person name="Zhang Y."/>
            <person name="Shen Q."/>
            <person name="Leng L."/>
            <person name="Zhang D."/>
            <person name="Chen S."/>
            <person name="Shi Y."/>
            <person name="Ning Z."/>
            <person name="Chen S."/>
        </authorList>
    </citation>
    <scope>NUCLEOTIDE SEQUENCE [LARGE SCALE GENOMIC DNA]</scope>
    <source>
        <strain evidence="3">cv. PC099</strain>
    </source>
</reference>
<dbReference type="EMBL" id="SDAM02000100">
    <property type="protein sequence ID" value="KAH6830188.1"/>
    <property type="molecule type" value="Genomic_DNA"/>
</dbReference>
<dbReference type="AlphaFoldDB" id="A0AAD4JAF9"/>
<proteinExistence type="predicted"/>
<keyword evidence="3" id="KW-1185">Reference proteome</keyword>
<organism evidence="2 3">
    <name type="scientific">Perilla frutescens var. hirtella</name>
    <name type="common">Perilla citriodora</name>
    <name type="synonym">Perilla setoyensis</name>
    <dbReference type="NCBI Taxonomy" id="608512"/>
    <lineage>
        <taxon>Eukaryota</taxon>
        <taxon>Viridiplantae</taxon>
        <taxon>Streptophyta</taxon>
        <taxon>Embryophyta</taxon>
        <taxon>Tracheophyta</taxon>
        <taxon>Spermatophyta</taxon>
        <taxon>Magnoliopsida</taxon>
        <taxon>eudicotyledons</taxon>
        <taxon>Gunneridae</taxon>
        <taxon>Pentapetalae</taxon>
        <taxon>asterids</taxon>
        <taxon>lamiids</taxon>
        <taxon>Lamiales</taxon>
        <taxon>Lamiaceae</taxon>
        <taxon>Nepetoideae</taxon>
        <taxon>Elsholtzieae</taxon>
        <taxon>Perilla</taxon>
    </lineage>
</organism>
<feature type="region of interest" description="Disordered" evidence="1">
    <location>
        <begin position="194"/>
        <end position="214"/>
    </location>
</feature>
<protein>
    <recommendedName>
        <fullName evidence="4">PB1 domain-containing protein</fullName>
    </recommendedName>
</protein>
<sequence length="527" mass="57739">MVRRRIIVRHSGRWERAQYVDGVEELIIMSSDDICFRTLMRKIHELLETDPISVEYQLSWMSSTNSGRQIKTRLKDDANLLDLLHEQSQEMIVYVVQRGRSSSRVIPDIVPEHREPDREEVHEEAEENVRTDLLESVFTEFTGWIRSTGGTGRLIGMTGGASSSNTRAEDVSERGGSNWLVPLANIDVAGPLSWDEPSAANTDELQKGGGVGPLRGVGPLGGGVGSLGGGVGSLGGGVGPLRGVGSLGGGVGSLGTGVGPLGGVGDLRSRPITSNDVDNTIEPTRMWTGLSTAPLMAPPRALTACRSRRALTAVRSLLRGSRSLIRLIYQTVRRLWSLLLCSTGTPTLWCWVDNVRDPLACPRDHTTGHPRSPVLGYLAAGILIGRLIRNFNVMVFFQKIYLYLNYSEGYGSYVYPSSPSFGISPGETSFTCTQKPSTKAFRRILVGKSEKKKRAIFISHLRDEQGDQFDFRFLCGSARGFDGLDFAVVVELVDGEGVAVEVGGADVSYVVFGRRRSTRRRRRERRN</sequence>
<evidence type="ECO:0000256" key="1">
    <source>
        <dbReference type="SAM" id="MobiDB-lite"/>
    </source>
</evidence>
<name>A0AAD4JAF9_PERFH</name>
<evidence type="ECO:0008006" key="4">
    <source>
        <dbReference type="Google" id="ProtNLM"/>
    </source>
</evidence>
<gene>
    <name evidence="2" type="ORF">C2S53_015571</name>
</gene>